<reference evidence="2" key="1">
    <citation type="journal article" date="2012" name="Science">
        <title>Fermentation, hydrogen, and sulfur metabolism in multiple uncultivated bacterial phyla.</title>
        <authorList>
            <person name="Wrighton K.C."/>
            <person name="Thomas B.C."/>
            <person name="Sharon I."/>
            <person name="Miller C.S."/>
            <person name="Castelle C.J."/>
            <person name="VerBerkmoes N.C."/>
            <person name="Wilkins M.J."/>
            <person name="Hettich R.L."/>
            <person name="Lipton M.S."/>
            <person name="Williams K.H."/>
            <person name="Long P.E."/>
            <person name="Banfield J.F."/>
        </authorList>
    </citation>
    <scope>NUCLEOTIDE SEQUENCE [LARGE SCALE GENOMIC DNA]</scope>
</reference>
<dbReference type="EMBL" id="AMFJ01036034">
    <property type="protein sequence ID" value="EKD25532.1"/>
    <property type="molecule type" value="Genomic_DNA"/>
</dbReference>
<organism evidence="2">
    <name type="scientific">uncultured bacterium</name>
    <name type="common">gcode 4</name>
    <dbReference type="NCBI Taxonomy" id="1234023"/>
    <lineage>
        <taxon>Bacteria</taxon>
        <taxon>environmental samples</taxon>
    </lineage>
</organism>
<name>K1XK42_9BACT</name>
<sequence length="188" mass="22615">MLTGTALLFLLKPVISKDNEELKTELLHTLQHHPAKEWKIQENKHTTEKISFNSRKDTIDYYKQMKSYVDTEDMAYFNQLKKYQEAKDITEQNRSKAVVHAILRDTIITPEQKKMLALAQFETSANMPHSDYRFSKKSSDRIEKHPKDTEYRERAERYLSAKSYLSWENKDRRWKKLEEDVENLRWQK</sequence>
<feature type="region of interest" description="Disordered" evidence="1">
    <location>
        <begin position="130"/>
        <end position="150"/>
    </location>
</feature>
<comment type="caution">
    <text evidence="2">The sequence shown here is derived from an EMBL/GenBank/DDBJ whole genome shotgun (WGS) entry which is preliminary data.</text>
</comment>
<gene>
    <name evidence="2" type="ORF">ACD_80C00027G0001</name>
</gene>
<accession>K1XK42</accession>
<evidence type="ECO:0000313" key="2">
    <source>
        <dbReference type="EMBL" id="EKD25532.1"/>
    </source>
</evidence>
<evidence type="ECO:0000256" key="1">
    <source>
        <dbReference type="SAM" id="MobiDB-lite"/>
    </source>
</evidence>
<protein>
    <submittedName>
        <fullName evidence="2">Uncharacterized protein</fullName>
    </submittedName>
</protein>
<dbReference type="AlphaFoldDB" id="K1XK42"/>
<proteinExistence type="predicted"/>